<name>A0ABT8HDB1_MYCAO</name>
<dbReference type="EMBL" id="JAUHTC010000046">
    <property type="protein sequence ID" value="MDN4518759.1"/>
    <property type="molecule type" value="Genomic_DNA"/>
</dbReference>
<evidence type="ECO:0000256" key="1">
    <source>
        <dbReference type="ARBA" id="ARBA00022723"/>
    </source>
</evidence>
<evidence type="ECO:0000313" key="5">
    <source>
        <dbReference type="EMBL" id="MDN4518759.1"/>
    </source>
</evidence>
<dbReference type="InterPro" id="IPR010255">
    <property type="entry name" value="Haem_peroxidase_sf"/>
</dbReference>
<dbReference type="InterPro" id="IPR019791">
    <property type="entry name" value="Haem_peroxidase_animal"/>
</dbReference>
<reference evidence="5" key="1">
    <citation type="submission" date="2023-07" db="EMBL/GenBank/DDBJ databases">
        <title>Degradation of tert-butanol by M. austroafricanum TBA100.</title>
        <authorList>
            <person name="Helbich S."/>
            <person name="Vainshtein Y."/>
        </authorList>
    </citation>
    <scope>NUCLEOTIDE SEQUENCE</scope>
    <source>
        <strain evidence="5">TBA100</strain>
    </source>
</reference>
<dbReference type="Pfam" id="PF03098">
    <property type="entry name" value="An_peroxidase"/>
    <property type="match status" value="1"/>
</dbReference>
<proteinExistence type="predicted"/>
<dbReference type="PROSITE" id="PS50292">
    <property type="entry name" value="PEROXIDASE_3"/>
    <property type="match status" value="1"/>
</dbReference>
<dbReference type="Proteomes" id="UP001172687">
    <property type="component" value="Unassembled WGS sequence"/>
</dbReference>
<protein>
    <submittedName>
        <fullName evidence="5">Peroxidase family protein</fullName>
    </submittedName>
</protein>
<keyword evidence="3" id="KW-0560">Oxidoreductase</keyword>
<dbReference type="PANTHER" id="PTHR11903">
    <property type="entry name" value="PROSTAGLANDIN G/H SYNTHASE"/>
    <property type="match status" value="1"/>
</dbReference>
<organism evidence="5 6">
    <name type="scientific">Mycolicibacterium austroafricanum</name>
    <name type="common">Mycobacterium austroafricanum</name>
    <dbReference type="NCBI Taxonomy" id="39687"/>
    <lineage>
        <taxon>Bacteria</taxon>
        <taxon>Bacillati</taxon>
        <taxon>Actinomycetota</taxon>
        <taxon>Actinomycetes</taxon>
        <taxon>Mycobacteriales</taxon>
        <taxon>Mycobacteriaceae</taxon>
        <taxon>Mycolicibacterium</taxon>
    </lineage>
</organism>
<dbReference type="CDD" id="cd09816">
    <property type="entry name" value="prostaglandin_endoperoxide_synthase"/>
    <property type="match status" value="1"/>
</dbReference>
<keyword evidence="4" id="KW-0408">Iron</keyword>
<evidence type="ECO:0000256" key="3">
    <source>
        <dbReference type="ARBA" id="ARBA00023002"/>
    </source>
</evidence>
<dbReference type="PRINTS" id="PR00457">
    <property type="entry name" value="ANPEROXIDASE"/>
</dbReference>
<evidence type="ECO:0000256" key="4">
    <source>
        <dbReference type="ARBA" id="ARBA00023004"/>
    </source>
</evidence>
<dbReference type="SUPFAM" id="SSF48113">
    <property type="entry name" value="Heme-dependent peroxidases"/>
    <property type="match status" value="1"/>
</dbReference>
<dbReference type="Gene3D" id="1.10.640.10">
    <property type="entry name" value="Haem peroxidase domain superfamily, animal type"/>
    <property type="match status" value="1"/>
</dbReference>
<keyword evidence="6" id="KW-1185">Reference proteome</keyword>
<dbReference type="PANTHER" id="PTHR11903:SF39">
    <property type="entry name" value="PROSTAGLANDIN G_H SYNTHASE 2-LIKE"/>
    <property type="match status" value="1"/>
</dbReference>
<keyword evidence="5" id="KW-0575">Peroxidase</keyword>
<keyword evidence="2" id="KW-0223">Dioxygenase</keyword>
<dbReference type="InterPro" id="IPR037120">
    <property type="entry name" value="Haem_peroxidase_sf_animal"/>
</dbReference>
<gene>
    <name evidence="5" type="ORF">QYF68_13110</name>
</gene>
<dbReference type="RefSeq" id="WP_208676667.1">
    <property type="nucleotide sequence ID" value="NZ_CP070380.1"/>
</dbReference>
<comment type="caution">
    <text evidence="5">The sequence shown here is derived from an EMBL/GenBank/DDBJ whole genome shotgun (WGS) entry which is preliminary data.</text>
</comment>
<dbReference type="GO" id="GO:0004601">
    <property type="term" value="F:peroxidase activity"/>
    <property type="evidence" value="ECO:0007669"/>
    <property type="project" value="UniProtKB-KW"/>
</dbReference>
<evidence type="ECO:0000256" key="2">
    <source>
        <dbReference type="ARBA" id="ARBA00022964"/>
    </source>
</evidence>
<dbReference type="InterPro" id="IPR050783">
    <property type="entry name" value="Oxylipin_biosynth_metab"/>
</dbReference>
<accession>A0ABT8HDB1</accession>
<sequence>MAGGFWRKYGVKNGVRVALTTHGRRIWLALRRTPKVNSLVNRWLINGAVYTMKTRPGALSTLGDYTSWESLRDRTWNRRYLRADPGLIVDGRPPVAAVAQLFARPDGHNIVSEKSTLLFPLFAQWFVDGFLRTDPTNPLKNTSTHDIDLSQLYGQTRAVTDMLRGDHGLLLTSDVDGHEFPPYYFRDGAVDERFERLELVSGDDPKTTEIEKITEELKPHLFALGIRRGNIHYGFVMMSTLFLREHNRVARLISRQNPCFSSDQVFETTRNTMIVLLIKIVIEEYINHITPIKFPLFVEPGLGAQERWFRQNWMSTEFNLLYRWHSLIPTKVRVGGQRRPFSELQWDTRPVTTHGLAKLFDEASRQPCSTISLLNTDPFMLPIEAKSIEVGRAAKLASYNDYRHSCGYPRLRSFEDLSAKRDVRDALRACYGDDIDKVEFFPGLFAEDVRRNATLPPLMATMVAVDAFSQALTNPLLDPNLHTPDTFSRAGMDVIESTTSLSDIVKRNIDGESVDPFVSLARENWGDS</sequence>
<keyword evidence="1" id="KW-0479">Metal-binding</keyword>
<evidence type="ECO:0000313" key="6">
    <source>
        <dbReference type="Proteomes" id="UP001172687"/>
    </source>
</evidence>